<keyword evidence="2 5" id="KW-0853">WD repeat</keyword>
<gene>
    <name evidence="6" type="primary">swd22</name>
    <name evidence="6" type="ORF">SOMG_02049</name>
</gene>
<accession>A0AAE9WA28</accession>
<dbReference type="PANTHER" id="PTHR19861:SF8">
    <property type="entry name" value="WD REPEAT PROTEIN"/>
    <property type="match status" value="1"/>
</dbReference>
<comment type="subcellular location">
    <subcellularLocation>
        <location evidence="1">Nucleus</location>
    </subcellularLocation>
</comment>
<sequence>MDVNSLSTLKPAHSFRDNSIGSVLSSIDFDDKGEYLAAACSADGAVQIYDALNPKLAKIVFCPEMGLEIARFTHHSKNLLLSTKKTNNNLYYYSTFDDKLISTFPGHTERVTNLEVSPIEDLFVSTSYDKTLKLWDIHRTPRCLGSLDLPSAGLPAYDPTGLVFAVACHSLSCIFLYDARKYDTEPFSTFYINDSRYLSRFSFPPMMPEWRHMEFSNDGKFILLSTRANVHYVLDAFSGEIVSRLDGFQDLPSSESSLGSSVTFAPQAPFVIGAANEKTINVWNLKHPSHHKGKSNPPQRQIVSQSLVKPFLAKHNPRYHQFVTGGSQLVFWLPQEYE</sequence>
<proteinExistence type="predicted"/>
<dbReference type="SMART" id="SM00320">
    <property type="entry name" value="WD40"/>
    <property type="match status" value="3"/>
</dbReference>
<feature type="repeat" description="WD" evidence="5">
    <location>
        <begin position="104"/>
        <end position="137"/>
    </location>
</feature>
<dbReference type="GeneID" id="80875531"/>
<dbReference type="InterPro" id="IPR037867">
    <property type="entry name" value="Swd2/WDR82"/>
</dbReference>
<dbReference type="EMBL" id="CP115611">
    <property type="protein sequence ID" value="WBW72133.1"/>
    <property type="molecule type" value="Genomic_DNA"/>
</dbReference>
<dbReference type="InterPro" id="IPR015943">
    <property type="entry name" value="WD40/YVTN_repeat-like_dom_sf"/>
</dbReference>
<reference evidence="6 7" key="1">
    <citation type="journal article" date="2023" name="G3 (Bethesda)">
        <title>A high-quality reference genome for the fission yeast Schizosaccharomyces osmophilus.</title>
        <authorList>
            <person name="Jia G.S."/>
            <person name="Zhang W.C."/>
            <person name="Liang Y."/>
            <person name="Liu X.H."/>
            <person name="Rhind N."/>
            <person name="Pidoux A."/>
            <person name="Brysch-Herzberg M."/>
            <person name="Du L.L."/>
        </authorList>
    </citation>
    <scope>NUCLEOTIDE SEQUENCE [LARGE SCALE GENOMIC DNA]</scope>
    <source>
        <strain evidence="6 7">CBS 15793</strain>
    </source>
</reference>
<dbReference type="PANTHER" id="PTHR19861">
    <property type="entry name" value="WD40 REPEAT PROTEIN SWD2"/>
    <property type="match status" value="1"/>
</dbReference>
<dbReference type="InterPro" id="IPR036322">
    <property type="entry name" value="WD40_repeat_dom_sf"/>
</dbReference>
<evidence type="ECO:0000256" key="1">
    <source>
        <dbReference type="ARBA" id="ARBA00004123"/>
    </source>
</evidence>
<organism evidence="6 7">
    <name type="scientific">Schizosaccharomyces osmophilus</name>
    <dbReference type="NCBI Taxonomy" id="2545709"/>
    <lineage>
        <taxon>Eukaryota</taxon>
        <taxon>Fungi</taxon>
        <taxon>Dikarya</taxon>
        <taxon>Ascomycota</taxon>
        <taxon>Taphrinomycotina</taxon>
        <taxon>Schizosaccharomycetes</taxon>
        <taxon>Schizosaccharomycetales</taxon>
        <taxon>Schizosaccharomycetaceae</taxon>
        <taxon>Schizosaccharomyces</taxon>
    </lineage>
</organism>
<dbReference type="Proteomes" id="UP001212411">
    <property type="component" value="Chromosome 1"/>
</dbReference>
<evidence type="ECO:0000256" key="2">
    <source>
        <dbReference type="ARBA" id="ARBA00022574"/>
    </source>
</evidence>
<dbReference type="RefSeq" id="XP_056036376.1">
    <property type="nucleotide sequence ID" value="XM_056180842.1"/>
</dbReference>
<keyword evidence="3" id="KW-0677">Repeat</keyword>
<keyword evidence="7" id="KW-1185">Reference proteome</keyword>
<dbReference type="Gene3D" id="2.130.10.10">
    <property type="entry name" value="YVTN repeat-like/Quinoprotein amine dehydrogenase"/>
    <property type="match status" value="1"/>
</dbReference>
<keyword evidence="4" id="KW-0539">Nucleus</keyword>
<evidence type="ECO:0000256" key="4">
    <source>
        <dbReference type="ARBA" id="ARBA00023242"/>
    </source>
</evidence>
<evidence type="ECO:0000313" key="7">
    <source>
        <dbReference type="Proteomes" id="UP001212411"/>
    </source>
</evidence>
<name>A0AAE9WA28_9SCHI</name>
<dbReference type="GO" id="GO:0003682">
    <property type="term" value="F:chromatin binding"/>
    <property type="evidence" value="ECO:0007669"/>
    <property type="project" value="TreeGrafter"/>
</dbReference>
<evidence type="ECO:0000313" key="6">
    <source>
        <dbReference type="EMBL" id="WBW72133.1"/>
    </source>
</evidence>
<dbReference type="AlphaFoldDB" id="A0AAE9WA28"/>
<dbReference type="Pfam" id="PF00400">
    <property type="entry name" value="WD40"/>
    <property type="match status" value="2"/>
</dbReference>
<dbReference type="GO" id="GO:0048188">
    <property type="term" value="C:Set1C/COMPASS complex"/>
    <property type="evidence" value="ECO:0007669"/>
    <property type="project" value="TreeGrafter"/>
</dbReference>
<evidence type="ECO:0000256" key="3">
    <source>
        <dbReference type="ARBA" id="ARBA00022737"/>
    </source>
</evidence>
<dbReference type="SUPFAM" id="SSF50978">
    <property type="entry name" value="WD40 repeat-like"/>
    <property type="match status" value="1"/>
</dbReference>
<dbReference type="KEGG" id="som:SOMG_02049"/>
<dbReference type="PROSITE" id="PS50082">
    <property type="entry name" value="WD_REPEATS_2"/>
    <property type="match status" value="1"/>
</dbReference>
<evidence type="ECO:0000256" key="5">
    <source>
        <dbReference type="PROSITE-ProRule" id="PRU00221"/>
    </source>
</evidence>
<dbReference type="PROSITE" id="PS50294">
    <property type="entry name" value="WD_REPEATS_REGION"/>
    <property type="match status" value="1"/>
</dbReference>
<protein>
    <submittedName>
        <fullName evidence="6">mRNA cleavage and polyadenylation specificity factor complex, WD repeat protein Swd22</fullName>
    </submittedName>
</protein>
<dbReference type="InterPro" id="IPR001680">
    <property type="entry name" value="WD40_rpt"/>
</dbReference>